<dbReference type="Proteomes" id="UP001295684">
    <property type="component" value="Unassembled WGS sequence"/>
</dbReference>
<reference evidence="1" key="1">
    <citation type="submission" date="2023-07" db="EMBL/GenBank/DDBJ databases">
        <authorList>
            <consortium name="AG Swart"/>
            <person name="Singh M."/>
            <person name="Singh A."/>
            <person name="Seah K."/>
            <person name="Emmerich C."/>
        </authorList>
    </citation>
    <scope>NUCLEOTIDE SEQUENCE</scope>
    <source>
        <strain evidence="1">DP1</strain>
    </source>
</reference>
<protein>
    <recommendedName>
        <fullName evidence="3">BRO1 domain-containing protein</fullName>
    </recommendedName>
</protein>
<comment type="caution">
    <text evidence="1">The sequence shown here is derived from an EMBL/GenBank/DDBJ whole genome shotgun (WGS) entry which is preliminary data.</text>
</comment>
<evidence type="ECO:0000313" key="1">
    <source>
        <dbReference type="EMBL" id="CAI2374605.1"/>
    </source>
</evidence>
<proteinExistence type="predicted"/>
<sequence length="779" mass="90251">MTVFPLAKLEFKSWVKIFEKFHKEIYKTNEEGSDPSKAKIGIQPNQSFEKFRTELETMDYLQSCICNNTTIKMDYQYLTSLETLYLQPTQSKTSKSYLEFLRVLKATVKFNSGYSNSINTSFTLHCPFQAQSVTYQDPSVAVTYLTYNLAVILYAKGLLELQALQERTEFPSESLFLRSAKLITYVLSQESSTDPSEVPNTASSGNICRKRQGKLSWCLFRIRFLKMLQLLAQVLDLVTCYCRSSLNGSMAQDRGERERKGREDEIIGFIYIAKELFGLLVEKEEECKTMPSCFRKLVDNIRNWADYLILNTGSELGIKLTPTTKTALKTTSQTHPNLHLIFPKEDPPKSDHKEALRVYEAILKHAQKQALNFQDIASGEDSYLQRAIDPKYKPNLSKRSLVKYRISKFQNRDFIKCYKREAISRINFYTKCFEYYQDHAHKIGQSSQKSEISSKINETKNFLNASKVNITKCIKFKKSIPTIAKEFKSKLTDIYKKRDTLCEKLTKLQIKCIESCVKNGDGLGGSLEDTLLDQQKKFVEKVNTYLQGVFRLYQETIFKDSNFYKTLQANLQKSESAFSKELASFSSSINMSEPSHEQLGSINEEEDEFEEASKEIWDIKEQIEQTLHETCLDRIEDEYLNNHGTSQDKKTVAIQVLKYLPNKDKGNKFKEDIDTAINQSQQREESFGMKLNNLLNQSEHLQKKTSKALTLITIVECFKLIINDKYTEIEDSEDFNDKEMQEFASLFLKLQKIIHWTQDKIKKERSEMVPPEIMMRFSS</sequence>
<name>A0AAD1XL51_EUPCR</name>
<keyword evidence="2" id="KW-1185">Reference proteome</keyword>
<gene>
    <name evidence="1" type="ORF">ECRASSUSDP1_LOCUS15960</name>
</gene>
<accession>A0AAD1XL51</accession>
<evidence type="ECO:0000313" key="2">
    <source>
        <dbReference type="Proteomes" id="UP001295684"/>
    </source>
</evidence>
<evidence type="ECO:0008006" key="3">
    <source>
        <dbReference type="Google" id="ProtNLM"/>
    </source>
</evidence>
<organism evidence="1 2">
    <name type="scientific">Euplotes crassus</name>
    <dbReference type="NCBI Taxonomy" id="5936"/>
    <lineage>
        <taxon>Eukaryota</taxon>
        <taxon>Sar</taxon>
        <taxon>Alveolata</taxon>
        <taxon>Ciliophora</taxon>
        <taxon>Intramacronucleata</taxon>
        <taxon>Spirotrichea</taxon>
        <taxon>Hypotrichia</taxon>
        <taxon>Euplotida</taxon>
        <taxon>Euplotidae</taxon>
        <taxon>Moneuplotes</taxon>
    </lineage>
</organism>
<dbReference type="EMBL" id="CAMPGE010016024">
    <property type="protein sequence ID" value="CAI2374605.1"/>
    <property type="molecule type" value="Genomic_DNA"/>
</dbReference>
<dbReference type="AlphaFoldDB" id="A0AAD1XL51"/>